<evidence type="ECO:0000256" key="1">
    <source>
        <dbReference type="ARBA" id="ARBA00023157"/>
    </source>
</evidence>
<proteinExistence type="predicted"/>
<dbReference type="Proteomes" id="UP000275408">
    <property type="component" value="Unassembled WGS sequence"/>
</dbReference>
<dbReference type="Pfam" id="PF01562">
    <property type="entry name" value="Pep_M12B_propep"/>
    <property type="match status" value="1"/>
</dbReference>
<dbReference type="EMBL" id="RCHS01001569">
    <property type="protein sequence ID" value="RMX52819.1"/>
    <property type="molecule type" value="Genomic_DNA"/>
</dbReference>
<sequence>MKRISCSVFIILLIQQICAATHKKYAKGRTLLPRGISNNNGRIEYEMTIVERVNRLGKRYSPNKHFVRYEHNGWGMATVYYRLAAFGQTFRFRLERDVSFISPALNVGHIYSDLRRLPFSGNLQHCFIVGKSRESQILLPCLICATDL</sequence>
<dbReference type="AlphaFoldDB" id="A0A3M6UGW3"/>
<protein>
    <recommendedName>
        <fullName evidence="3">Peptidase M12B propeptide domain-containing protein</fullName>
    </recommendedName>
</protein>
<feature type="signal peptide" evidence="2">
    <location>
        <begin position="1"/>
        <end position="20"/>
    </location>
</feature>
<feature type="domain" description="Peptidase M12B propeptide" evidence="3">
    <location>
        <begin position="47"/>
        <end position="130"/>
    </location>
</feature>
<accession>A0A3M6UGW3</accession>
<evidence type="ECO:0000256" key="2">
    <source>
        <dbReference type="SAM" id="SignalP"/>
    </source>
</evidence>
<dbReference type="OrthoDB" id="5948003at2759"/>
<keyword evidence="5" id="KW-1185">Reference proteome</keyword>
<organism evidence="4 5">
    <name type="scientific">Pocillopora damicornis</name>
    <name type="common">Cauliflower coral</name>
    <name type="synonym">Millepora damicornis</name>
    <dbReference type="NCBI Taxonomy" id="46731"/>
    <lineage>
        <taxon>Eukaryota</taxon>
        <taxon>Metazoa</taxon>
        <taxon>Cnidaria</taxon>
        <taxon>Anthozoa</taxon>
        <taxon>Hexacorallia</taxon>
        <taxon>Scleractinia</taxon>
        <taxon>Astrocoeniina</taxon>
        <taxon>Pocilloporidae</taxon>
        <taxon>Pocillopora</taxon>
    </lineage>
</organism>
<comment type="caution">
    <text evidence="4">The sequence shown here is derived from an EMBL/GenBank/DDBJ whole genome shotgun (WGS) entry which is preliminary data.</text>
</comment>
<keyword evidence="2" id="KW-0732">Signal</keyword>
<evidence type="ECO:0000313" key="5">
    <source>
        <dbReference type="Proteomes" id="UP000275408"/>
    </source>
</evidence>
<evidence type="ECO:0000259" key="3">
    <source>
        <dbReference type="Pfam" id="PF01562"/>
    </source>
</evidence>
<name>A0A3M6UGW3_POCDA</name>
<evidence type="ECO:0000313" key="4">
    <source>
        <dbReference type="EMBL" id="RMX52819.1"/>
    </source>
</evidence>
<gene>
    <name evidence="4" type="ORF">pdam_00012217</name>
</gene>
<keyword evidence="1" id="KW-1015">Disulfide bond</keyword>
<dbReference type="InterPro" id="IPR002870">
    <property type="entry name" value="Peptidase_M12B_N"/>
</dbReference>
<reference evidence="4 5" key="1">
    <citation type="journal article" date="2018" name="Sci. Rep.">
        <title>Comparative analysis of the Pocillopora damicornis genome highlights role of immune system in coral evolution.</title>
        <authorList>
            <person name="Cunning R."/>
            <person name="Bay R.A."/>
            <person name="Gillette P."/>
            <person name="Baker A.C."/>
            <person name="Traylor-Knowles N."/>
        </authorList>
    </citation>
    <scope>NUCLEOTIDE SEQUENCE [LARGE SCALE GENOMIC DNA]</scope>
    <source>
        <strain evidence="4">RSMAS</strain>
        <tissue evidence="4">Whole animal</tissue>
    </source>
</reference>
<feature type="chain" id="PRO_5018148376" description="Peptidase M12B propeptide domain-containing protein" evidence="2">
    <location>
        <begin position="21"/>
        <end position="148"/>
    </location>
</feature>